<dbReference type="SUPFAM" id="SSF55326">
    <property type="entry name" value="PurM N-terminal domain-like"/>
    <property type="match status" value="2"/>
</dbReference>
<organism evidence="11">
    <name type="scientific">marine metagenome</name>
    <dbReference type="NCBI Taxonomy" id="408172"/>
    <lineage>
        <taxon>unclassified sequences</taxon>
        <taxon>metagenomes</taxon>
        <taxon>ecological metagenomes</taxon>
    </lineage>
</organism>
<protein>
    <recommendedName>
        <fullName evidence="12">PurM-like C-terminal domain-containing protein</fullName>
    </recommendedName>
</protein>
<gene>
    <name evidence="11" type="ORF">METZ01_LOCUS80703</name>
</gene>
<keyword evidence="2" id="KW-0436">Ligase</keyword>
<dbReference type="Gene3D" id="3.90.650.10">
    <property type="entry name" value="PurM-like C-terminal domain"/>
    <property type="match status" value="2"/>
</dbReference>
<evidence type="ECO:0000256" key="6">
    <source>
        <dbReference type="ARBA" id="ARBA00022840"/>
    </source>
</evidence>
<keyword evidence="1" id="KW-0963">Cytoplasm</keyword>
<dbReference type="PANTHER" id="PTHR43555">
    <property type="entry name" value="PHOSPHORIBOSYLFORMYLGLYCINAMIDINE SYNTHASE SUBUNIT PURL"/>
    <property type="match status" value="1"/>
</dbReference>
<dbReference type="GO" id="GO:0006189">
    <property type="term" value="P:'de novo' IMP biosynthetic process"/>
    <property type="evidence" value="ECO:0007669"/>
    <property type="project" value="InterPro"/>
</dbReference>
<dbReference type="InterPro" id="IPR036921">
    <property type="entry name" value="PurM-like_N_sf"/>
</dbReference>
<dbReference type="InterPro" id="IPR016188">
    <property type="entry name" value="PurM-like_N"/>
</dbReference>
<dbReference type="NCBIfam" id="TIGR01736">
    <property type="entry name" value="FGAM_synth_II"/>
    <property type="match status" value="1"/>
</dbReference>
<dbReference type="EMBL" id="UINC01006494">
    <property type="protein sequence ID" value="SVA27849.1"/>
    <property type="molecule type" value="Genomic_DNA"/>
</dbReference>
<dbReference type="SUPFAM" id="SSF56042">
    <property type="entry name" value="PurM C-terminal domain-like"/>
    <property type="match status" value="2"/>
</dbReference>
<evidence type="ECO:0000259" key="9">
    <source>
        <dbReference type="Pfam" id="PF02769"/>
    </source>
</evidence>
<evidence type="ECO:0000313" key="11">
    <source>
        <dbReference type="EMBL" id="SVA27849.1"/>
    </source>
</evidence>
<keyword evidence="6" id="KW-0067">ATP-binding</keyword>
<feature type="domain" description="Phosphoribosylformylglycinamidine synthase linker" evidence="10">
    <location>
        <begin position="19"/>
        <end position="65"/>
    </location>
</feature>
<evidence type="ECO:0000256" key="2">
    <source>
        <dbReference type="ARBA" id="ARBA00022598"/>
    </source>
</evidence>
<keyword evidence="5" id="KW-0658">Purine biosynthesis</keyword>
<dbReference type="InterPro" id="IPR041609">
    <property type="entry name" value="PurL_linker"/>
</dbReference>
<dbReference type="Pfam" id="PF18072">
    <property type="entry name" value="FGAR-AT_linker"/>
    <property type="match status" value="1"/>
</dbReference>
<feature type="domain" description="PurM-like N-terminal" evidence="8">
    <location>
        <begin position="87"/>
        <end position="206"/>
    </location>
</feature>
<dbReference type="Gene3D" id="3.30.1330.10">
    <property type="entry name" value="PurM-like, N-terminal domain"/>
    <property type="match status" value="2"/>
</dbReference>
<dbReference type="CDD" id="cd02204">
    <property type="entry name" value="PurL_repeat2"/>
    <property type="match status" value="1"/>
</dbReference>
<dbReference type="InterPro" id="IPR036676">
    <property type="entry name" value="PurM-like_C_sf"/>
</dbReference>
<dbReference type="InterPro" id="IPR010074">
    <property type="entry name" value="PRibForGlyAmidine_synth_PurL"/>
</dbReference>
<dbReference type="GO" id="GO:0005524">
    <property type="term" value="F:ATP binding"/>
    <property type="evidence" value="ECO:0007669"/>
    <property type="project" value="UniProtKB-KW"/>
</dbReference>
<evidence type="ECO:0000259" key="8">
    <source>
        <dbReference type="Pfam" id="PF00586"/>
    </source>
</evidence>
<feature type="domain" description="PurM-like C-terminal" evidence="9">
    <location>
        <begin position="619"/>
        <end position="751"/>
    </location>
</feature>
<keyword evidence="3" id="KW-0479">Metal-binding</keyword>
<feature type="domain" description="PurM-like C-terminal" evidence="9">
    <location>
        <begin position="225"/>
        <end position="351"/>
    </location>
</feature>
<proteinExistence type="inferred from homology"/>
<dbReference type="GO" id="GO:0046872">
    <property type="term" value="F:metal ion binding"/>
    <property type="evidence" value="ECO:0007669"/>
    <property type="project" value="UniProtKB-KW"/>
</dbReference>
<accession>A0A381UI72</accession>
<dbReference type="AlphaFoldDB" id="A0A381UI72"/>
<evidence type="ECO:0000256" key="5">
    <source>
        <dbReference type="ARBA" id="ARBA00022755"/>
    </source>
</evidence>
<dbReference type="SUPFAM" id="SSF109736">
    <property type="entry name" value="FGAM synthase PurL, linker domain"/>
    <property type="match status" value="1"/>
</dbReference>
<name>A0A381UI72_9ZZZZ</name>
<evidence type="ECO:0000256" key="3">
    <source>
        <dbReference type="ARBA" id="ARBA00022723"/>
    </source>
</evidence>
<dbReference type="Pfam" id="PF00586">
    <property type="entry name" value="AIRS"/>
    <property type="match status" value="2"/>
</dbReference>
<dbReference type="HAMAP" id="MF_00420">
    <property type="entry name" value="PurL_2"/>
    <property type="match status" value="1"/>
</dbReference>
<dbReference type="NCBIfam" id="NF002290">
    <property type="entry name" value="PRK01213.1"/>
    <property type="match status" value="1"/>
</dbReference>
<dbReference type="InterPro" id="IPR010918">
    <property type="entry name" value="PurM-like_C_dom"/>
</dbReference>
<evidence type="ECO:0000256" key="7">
    <source>
        <dbReference type="ARBA" id="ARBA00022842"/>
    </source>
</evidence>
<dbReference type="CDD" id="cd02203">
    <property type="entry name" value="PurL_repeat1"/>
    <property type="match status" value="1"/>
</dbReference>
<evidence type="ECO:0000259" key="10">
    <source>
        <dbReference type="Pfam" id="PF18072"/>
    </source>
</evidence>
<dbReference type="GO" id="GO:0004642">
    <property type="term" value="F:phosphoribosylformylglycinamidine synthase activity"/>
    <property type="evidence" value="ECO:0007669"/>
    <property type="project" value="InterPro"/>
</dbReference>
<evidence type="ECO:0000256" key="1">
    <source>
        <dbReference type="ARBA" id="ARBA00022490"/>
    </source>
</evidence>
<sequence length="778" mass="85400">MAFTSEIIDFTGLESDAIQTKLAELNIPLTPEEAMKIQNEMLGRAPSLAELVLFSIQGSEHCSYKSSRSHLKQFTTEGPDVILGAKEDAGVVSVATDHEGHRWCVVMSHESHNHPSQIVPYEGAATGVGGNVRDVMCMGAEVIACTDSFRFGEINRNKTKWIHDGVVAGIAGYGNPLGIPNISGDIYYHEGYNENCLVTLVTLGIVREDHIIHSYAPKNADGYDLILIGKPTDNSGFGGASFASLELEEKKKEQNKGAVQEPNAFLERHLLKSTYALFNILKEKNLINNIGFKDLGAGGVACASVELAETSGYGSEVWMDKIHIGMENLHPSVYLCSETQERFMWVSPPELTNFIVDHYNAVFDLPGVSAGSMASIIGKIRNDGQYIVHNGNEEIVNAPAKDVTEGFLYNRPFEQRETTFVEPNLSEPLDYNQVLLNILSHENMASREPVFEQYDKQVQGRTQMETGVADAGVMAPFNSEKYPSEIREVGIALSTDHNPRHGLINPYWCGVNSVVEAMRNVAAVGTTPHAITDCLCFGSPENPHQMWDFVESVRGITEACHAITLKDNPDHPTPIIAGNVSFYNESKSGAIPPSPIVSCLGRIQDVNKIIPMHFQKSDSIILMVGERKDELGGSVYYSLYNELGINLPMPDLKEVKNQIFALNACIEKRLVLSCHDIADGGVASAVAEMTFENEIGCDIKIINDLRTDKTLFSETGGFVLELSMNNIEAIQSIFSNYGIELIKIGSTNNSGVMIFNSVVKLSVKKVKDAWTNGLREKL</sequence>
<keyword evidence="7" id="KW-0460">Magnesium</keyword>
<keyword evidence="4" id="KW-0547">Nucleotide-binding</keyword>
<reference evidence="11" key="1">
    <citation type="submission" date="2018-05" db="EMBL/GenBank/DDBJ databases">
        <authorList>
            <person name="Lanie J.A."/>
            <person name="Ng W.-L."/>
            <person name="Kazmierczak K.M."/>
            <person name="Andrzejewski T.M."/>
            <person name="Davidsen T.M."/>
            <person name="Wayne K.J."/>
            <person name="Tettelin H."/>
            <person name="Glass J.I."/>
            <person name="Rusch D."/>
            <person name="Podicherti R."/>
            <person name="Tsui H.-C.T."/>
            <person name="Winkler M.E."/>
        </authorList>
    </citation>
    <scope>NUCLEOTIDE SEQUENCE</scope>
</reference>
<evidence type="ECO:0008006" key="12">
    <source>
        <dbReference type="Google" id="ProtNLM"/>
    </source>
</evidence>
<feature type="domain" description="PurM-like N-terminal" evidence="8">
    <location>
        <begin position="488"/>
        <end position="603"/>
    </location>
</feature>
<dbReference type="PANTHER" id="PTHR43555:SF1">
    <property type="entry name" value="PHOSPHORIBOSYLFORMYLGLYCINAMIDINE SYNTHASE SUBUNIT PURL"/>
    <property type="match status" value="1"/>
</dbReference>
<evidence type="ECO:0000256" key="4">
    <source>
        <dbReference type="ARBA" id="ARBA00022741"/>
    </source>
</evidence>
<dbReference type="Pfam" id="PF02769">
    <property type="entry name" value="AIRS_C"/>
    <property type="match status" value="2"/>
</dbReference>